<keyword evidence="3" id="KW-1185">Reference proteome</keyword>
<reference evidence="2 3" key="1">
    <citation type="submission" date="2024-07" db="EMBL/GenBank/DDBJ databases">
        <title>Chromosome-level genome assembly of the water stick insect Ranatra chinensis (Heteroptera: Nepidae).</title>
        <authorList>
            <person name="Liu X."/>
        </authorList>
    </citation>
    <scope>NUCLEOTIDE SEQUENCE [LARGE SCALE GENOMIC DNA]</scope>
    <source>
        <strain evidence="2">Cailab_2021Rc</strain>
        <tissue evidence="2">Muscle</tissue>
    </source>
</reference>
<dbReference type="Proteomes" id="UP001558652">
    <property type="component" value="Unassembled WGS sequence"/>
</dbReference>
<evidence type="ECO:0000256" key="1">
    <source>
        <dbReference type="SAM" id="MobiDB-lite"/>
    </source>
</evidence>
<dbReference type="EMBL" id="JBFDAA010000007">
    <property type="protein sequence ID" value="KAL1131068.1"/>
    <property type="molecule type" value="Genomic_DNA"/>
</dbReference>
<evidence type="ECO:0000313" key="3">
    <source>
        <dbReference type="Proteomes" id="UP001558652"/>
    </source>
</evidence>
<organism evidence="2 3">
    <name type="scientific">Ranatra chinensis</name>
    <dbReference type="NCBI Taxonomy" id="642074"/>
    <lineage>
        <taxon>Eukaryota</taxon>
        <taxon>Metazoa</taxon>
        <taxon>Ecdysozoa</taxon>
        <taxon>Arthropoda</taxon>
        <taxon>Hexapoda</taxon>
        <taxon>Insecta</taxon>
        <taxon>Pterygota</taxon>
        <taxon>Neoptera</taxon>
        <taxon>Paraneoptera</taxon>
        <taxon>Hemiptera</taxon>
        <taxon>Heteroptera</taxon>
        <taxon>Panheteroptera</taxon>
        <taxon>Nepomorpha</taxon>
        <taxon>Nepidae</taxon>
        <taxon>Ranatrinae</taxon>
        <taxon>Ranatra</taxon>
    </lineage>
</organism>
<proteinExistence type="predicted"/>
<protein>
    <submittedName>
        <fullName evidence="2">Uncharacterized protein</fullName>
    </submittedName>
</protein>
<sequence>MPTGRRSTSPSPASSVRCACQYFQSSDPLPERRSLVGTPPPFATPQHPQQALDQHTEPHGMEDQPPPQIVSENRHKDMGRPETSLDFIYRMRRNGVKRRAQTQSFNSFVDRATAWEAWI</sequence>
<evidence type="ECO:0000313" key="2">
    <source>
        <dbReference type="EMBL" id="KAL1131068.1"/>
    </source>
</evidence>
<dbReference type="AlphaFoldDB" id="A0ABD0Z0N5"/>
<feature type="region of interest" description="Disordered" evidence="1">
    <location>
        <begin position="28"/>
        <end position="85"/>
    </location>
</feature>
<accession>A0ABD0Z0N5</accession>
<gene>
    <name evidence="2" type="ORF">AAG570_012305</name>
</gene>
<name>A0ABD0Z0N5_9HEMI</name>
<comment type="caution">
    <text evidence="2">The sequence shown here is derived from an EMBL/GenBank/DDBJ whole genome shotgun (WGS) entry which is preliminary data.</text>
</comment>